<dbReference type="EMBL" id="JAUIQD010000001">
    <property type="protein sequence ID" value="KAK3362433.1"/>
    <property type="molecule type" value="Genomic_DNA"/>
</dbReference>
<protein>
    <submittedName>
        <fullName evidence="1">Uncharacterized protein</fullName>
    </submittedName>
</protein>
<gene>
    <name evidence="1" type="ORF">B0T25DRAFT_561503</name>
</gene>
<evidence type="ECO:0000313" key="1">
    <source>
        <dbReference type="EMBL" id="KAK3362433.1"/>
    </source>
</evidence>
<proteinExistence type="predicted"/>
<name>A0AAJ0MJF2_9PEZI</name>
<sequence>MALKKADVSARESTTRSTAIYFGAKSNAPDTSAGVEEIGQVSFDFTSVDMAGFEKKNLKEGRGKVKYKVEYEVNVDFRSDVGVLRCFCTSRGKTIGATSLHFSDLTT</sequence>
<dbReference type="Proteomes" id="UP001275084">
    <property type="component" value="Unassembled WGS sequence"/>
</dbReference>
<keyword evidence="2" id="KW-1185">Reference proteome</keyword>
<evidence type="ECO:0000313" key="2">
    <source>
        <dbReference type="Proteomes" id="UP001275084"/>
    </source>
</evidence>
<dbReference type="AlphaFoldDB" id="A0AAJ0MJF2"/>
<accession>A0AAJ0MJF2</accession>
<reference evidence="1" key="2">
    <citation type="submission" date="2023-06" db="EMBL/GenBank/DDBJ databases">
        <authorList>
            <consortium name="Lawrence Berkeley National Laboratory"/>
            <person name="Haridas S."/>
            <person name="Hensen N."/>
            <person name="Bonometti L."/>
            <person name="Westerberg I."/>
            <person name="Brannstrom I.O."/>
            <person name="Guillou S."/>
            <person name="Cros-Aarteil S."/>
            <person name="Calhoun S."/>
            <person name="Kuo A."/>
            <person name="Mondo S."/>
            <person name="Pangilinan J."/>
            <person name="Riley R."/>
            <person name="Labutti K."/>
            <person name="Andreopoulos B."/>
            <person name="Lipzen A."/>
            <person name="Chen C."/>
            <person name="Yanf M."/>
            <person name="Daum C."/>
            <person name="Ng V."/>
            <person name="Clum A."/>
            <person name="Steindorff A."/>
            <person name="Ohm R."/>
            <person name="Martin F."/>
            <person name="Silar P."/>
            <person name="Natvig D."/>
            <person name="Lalanne C."/>
            <person name="Gautier V."/>
            <person name="Ament-Velasquez S.L."/>
            <person name="Kruys A."/>
            <person name="Hutchinson M.I."/>
            <person name="Powell A.J."/>
            <person name="Barry K."/>
            <person name="Miller A.N."/>
            <person name="Grigoriev I.V."/>
            <person name="Debuchy R."/>
            <person name="Gladieux P."/>
            <person name="Thoren M.H."/>
            <person name="Johannesson H."/>
        </authorList>
    </citation>
    <scope>NUCLEOTIDE SEQUENCE</scope>
    <source>
        <strain evidence="1">CBS 955.72</strain>
    </source>
</reference>
<organism evidence="1 2">
    <name type="scientific">Lasiosphaeria hispida</name>
    <dbReference type="NCBI Taxonomy" id="260671"/>
    <lineage>
        <taxon>Eukaryota</taxon>
        <taxon>Fungi</taxon>
        <taxon>Dikarya</taxon>
        <taxon>Ascomycota</taxon>
        <taxon>Pezizomycotina</taxon>
        <taxon>Sordariomycetes</taxon>
        <taxon>Sordariomycetidae</taxon>
        <taxon>Sordariales</taxon>
        <taxon>Lasiosphaeriaceae</taxon>
        <taxon>Lasiosphaeria</taxon>
    </lineage>
</organism>
<comment type="caution">
    <text evidence="1">The sequence shown here is derived from an EMBL/GenBank/DDBJ whole genome shotgun (WGS) entry which is preliminary data.</text>
</comment>
<reference evidence="1" key="1">
    <citation type="journal article" date="2023" name="Mol. Phylogenet. Evol.">
        <title>Genome-scale phylogeny and comparative genomics of the fungal order Sordariales.</title>
        <authorList>
            <person name="Hensen N."/>
            <person name="Bonometti L."/>
            <person name="Westerberg I."/>
            <person name="Brannstrom I.O."/>
            <person name="Guillou S."/>
            <person name="Cros-Aarteil S."/>
            <person name="Calhoun S."/>
            <person name="Haridas S."/>
            <person name="Kuo A."/>
            <person name="Mondo S."/>
            <person name="Pangilinan J."/>
            <person name="Riley R."/>
            <person name="LaButti K."/>
            <person name="Andreopoulos B."/>
            <person name="Lipzen A."/>
            <person name="Chen C."/>
            <person name="Yan M."/>
            <person name="Daum C."/>
            <person name="Ng V."/>
            <person name="Clum A."/>
            <person name="Steindorff A."/>
            <person name="Ohm R.A."/>
            <person name="Martin F."/>
            <person name="Silar P."/>
            <person name="Natvig D.O."/>
            <person name="Lalanne C."/>
            <person name="Gautier V."/>
            <person name="Ament-Velasquez S.L."/>
            <person name="Kruys A."/>
            <person name="Hutchinson M.I."/>
            <person name="Powell A.J."/>
            <person name="Barry K."/>
            <person name="Miller A.N."/>
            <person name="Grigoriev I.V."/>
            <person name="Debuchy R."/>
            <person name="Gladieux P."/>
            <person name="Hiltunen Thoren M."/>
            <person name="Johannesson H."/>
        </authorList>
    </citation>
    <scope>NUCLEOTIDE SEQUENCE</scope>
    <source>
        <strain evidence="1">CBS 955.72</strain>
    </source>
</reference>